<evidence type="ECO:0000313" key="2">
    <source>
        <dbReference type="Proteomes" id="UP001597205"/>
    </source>
</evidence>
<name>A0ABW3RPJ5_9SPHI</name>
<sequence>MKRIFKIQHIMLFFLGLIIFSACNKDDYYEDGGLAQAKYDGSILQYLETNPVMFDSVVQVIKLAGLEETFQNEEFTFFAPSDRNIRTLITNRLNPTLFADGLDTIKTLDEIEPSIWRKHLLKYMFKGKNLLQDYPQIDFNLKGTYPGQNYISYSGYVSNIGVVFNDVIQTDDAGNEISRLKYRGYRQIWLSYIHDYTEPDVYISCPISTSDIQPNNGVIHVINYTKSWFGLTPNSDDFVEDVKQSQR</sequence>
<accession>A0ABW3RPJ5</accession>
<dbReference type="Gene3D" id="2.30.180.10">
    <property type="entry name" value="FAS1 domain"/>
    <property type="match status" value="1"/>
</dbReference>
<evidence type="ECO:0000313" key="1">
    <source>
        <dbReference type="EMBL" id="MFD1166771.1"/>
    </source>
</evidence>
<dbReference type="SUPFAM" id="SSF82153">
    <property type="entry name" value="FAS1 domain"/>
    <property type="match status" value="1"/>
</dbReference>
<organism evidence="1 2">
    <name type="scientific">Sphingobacterium daejeonense</name>
    <dbReference type="NCBI Taxonomy" id="371142"/>
    <lineage>
        <taxon>Bacteria</taxon>
        <taxon>Pseudomonadati</taxon>
        <taxon>Bacteroidota</taxon>
        <taxon>Sphingobacteriia</taxon>
        <taxon>Sphingobacteriales</taxon>
        <taxon>Sphingobacteriaceae</taxon>
        <taxon>Sphingobacterium</taxon>
    </lineage>
</organism>
<reference evidence="2" key="1">
    <citation type="journal article" date="2019" name="Int. J. Syst. Evol. Microbiol.">
        <title>The Global Catalogue of Microorganisms (GCM) 10K type strain sequencing project: providing services to taxonomists for standard genome sequencing and annotation.</title>
        <authorList>
            <consortium name="The Broad Institute Genomics Platform"/>
            <consortium name="The Broad Institute Genome Sequencing Center for Infectious Disease"/>
            <person name="Wu L."/>
            <person name="Ma J."/>
        </authorList>
    </citation>
    <scope>NUCLEOTIDE SEQUENCE [LARGE SCALE GENOMIC DNA]</scope>
    <source>
        <strain evidence="2">CCUG 52468</strain>
    </source>
</reference>
<proteinExistence type="predicted"/>
<protein>
    <recommendedName>
        <fullName evidence="3">Fasciclin domain</fullName>
    </recommendedName>
</protein>
<dbReference type="RefSeq" id="WP_380897672.1">
    <property type="nucleotide sequence ID" value="NZ_JBHTKY010000023.1"/>
</dbReference>
<dbReference type="EMBL" id="JBHTKY010000023">
    <property type="protein sequence ID" value="MFD1166771.1"/>
    <property type="molecule type" value="Genomic_DNA"/>
</dbReference>
<comment type="caution">
    <text evidence="1">The sequence shown here is derived from an EMBL/GenBank/DDBJ whole genome shotgun (WGS) entry which is preliminary data.</text>
</comment>
<dbReference type="Proteomes" id="UP001597205">
    <property type="component" value="Unassembled WGS sequence"/>
</dbReference>
<dbReference type="PROSITE" id="PS51257">
    <property type="entry name" value="PROKAR_LIPOPROTEIN"/>
    <property type="match status" value="1"/>
</dbReference>
<keyword evidence="2" id="KW-1185">Reference proteome</keyword>
<gene>
    <name evidence="1" type="ORF">ACFQ2C_14260</name>
</gene>
<dbReference type="InterPro" id="IPR036378">
    <property type="entry name" value="FAS1_dom_sf"/>
</dbReference>
<evidence type="ECO:0008006" key="3">
    <source>
        <dbReference type="Google" id="ProtNLM"/>
    </source>
</evidence>